<feature type="domain" description="Autophagy protein ATG5 alpha-helical bundle region" evidence="8">
    <location>
        <begin position="126"/>
        <end position="182"/>
    </location>
</feature>
<dbReference type="InterPro" id="IPR007239">
    <property type="entry name" value="Atg5"/>
</dbReference>
<dbReference type="STRING" id="671144.I4YJX5"/>
<dbReference type="Gene3D" id="1.10.246.190">
    <property type="entry name" value="Autophagy protein Apg5, helix rich domain"/>
    <property type="match status" value="1"/>
</dbReference>
<dbReference type="InterPro" id="IPR048940">
    <property type="entry name" value="ATG5_HBR"/>
</dbReference>
<dbReference type="FunCoup" id="I4YJX5">
    <property type="interactions" value="190"/>
</dbReference>
<feature type="domain" description="Autophagy protein ATG5 UblA" evidence="9">
    <location>
        <begin position="16"/>
        <end position="110"/>
    </location>
</feature>
<keyword evidence="4 6" id="KW-0832">Ubl conjugation</keyword>
<dbReference type="Pfam" id="PF04106">
    <property type="entry name" value="ATG5_UblB"/>
    <property type="match status" value="1"/>
</dbReference>
<evidence type="ECO:0000259" key="7">
    <source>
        <dbReference type="Pfam" id="PF04106"/>
    </source>
</evidence>
<dbReference type="AlphaFoldDB" id="I4YJX5"/>
<name>I4YJX5_WALMC</name>
<dbReference type="Gene3D" id="3.10.20.620">
    <property type="match status" value="1"/>
</dbReference>
<keyword evidence="3 6" id="KW-1017">Isopeptide bond</keyword>
<sequence>MMSEDSTTSLFRRLNWNSSVPLQIKLLDDSSDVIDTTFISPSRFSYPSLIYQQLKIDLKLRDDDNFAFQVELDDGSLHSLKLHWSIGLSYDYFTFNFISNTNMPPLRLILQQNTQSPNTYAANILDSTKMSFMASLKESQLVRWGTVKRMTSLKRSETEQLWSSLEKNLFDDYFKVANKLLPNNTEETPRAVPIKLVLPDSIVIQDILPYHYSLLEYLQHALPLLFPKNQSKYQNLGYPVLHGTIIPLESIIGWLDGTLSSADGFLRICIIAF</sequence>
<dbReference type="KEGG" id="wse:WALSEDRAFT_34917"/>
<dbReference type="Pfam" id="PF20637">
    <property type="entry name" value="ATG5_HBR"/>
    <property type="match status" value="1"/>
</dbReference>
<dbReference type="GO" id="GO:0019776">
    <property type="term" value="F:Atg8-family ligase activity"/>
    <property type="evidence" value="ECO:0007669"/>
    <property type="project" value="TreeGrafter"/>
</dbReference>
<dbReference type="GO" id="GO:0005776">
    <property type="term" value="C:autophagosome"/>
    <property type="evidence" value="ECO:0007669"/>
    <property type="project" value="TreeGrafter"/>
</dbReference>
<protein>
    <recommendedName>
        <fullName evidence="6">Autophagy protein 5</fullName>
    </recommendedName>
</protein>
<comment type="subcellular location">
    <subcellularLocation>
        <location evidence="1 6">Preautophagosomal structure membrane</location>
        <topology evidence="1 6">Peripheral membrane protein</topology>
    </subcellularLocation>
</comment>
<dbReference type="GeneID" id="18471893"/>
<evidence type="ECO:0000256" key="5">
    <source>
        <dbReference type="ARBA" id="ARBA00023006"/>
    </source>
</evidence>
<dbReference type="InterPro" id="IPR042527">
    <property type="entry name" value="Atg5_UblA_dom_sf"/>
</dbReference>
<comment type="subunit">
    <text evidence="6">Conjugated with ATG12.</text>
</comment>
<feature type="domain" description="Autophagy protein ATG5 UblB" evidence="7">
    <location>
        <begin position="192"/>
        <end position="270"/>
    </location>
</feature>
<dbReference type="InParanoid" id="I4YJX5"/>
<proteinExistence type="inferred from homology"/>
<evidence type="ECO:0000259" key="8">
    <source>
        <dbReference type="Pfam" id="PF20637"/>
    </source>
</evidence>
<evidence type="ECO:0000256" key="6">
    <source>
        <dbReference type="RuleBase" id="RU361202"/>
    </source>
</evidence>
<evidence type="ECO:0000256" key="4">
    <source>
        <dbReference type="ARBA" id="ARBA00022843"/>
    </source>
</evidence>
<dbReference type="GO" id="GO:0061908">
    <property type="term" value="C:phagophore"/>
    <property type="evidence" value="ECO:0007669"/>
    <property type="project" value="TreeGrafter"/>
</dbReference>
<dbReference type="RefSeq" id="XP_006956083.1">
    <property type="nucleotide sequence ID" value="XM_006956021.1"/>
</dbReference>
<dbReference type="GO" id="GO:0044233">
    <property type="term" value="C:mitochondria-associated endoplasmic reticulum membrane contact site"/>
    <property type="evidence" value="ECO:0007669"/>
    <property type="project" value="TreeGrafter"/>
</dbReference>
<dbReference type="Pfam" id="PF20638">
    <property type="entry name" value="ATG5_UblA"/>
    <property type="match status" value="1"/>
</dbReference>
<dbReference type="PANTHER" id="PTHR13040:SF2">
    <property type="entry name" value="AUTOPHAGY PROTEIN 5"/>
    <property type="match status" value="1"/>
</dbReference>
<keyword evidence="11" id="KW-1185">Reference proteome</keyword>
<evidence type="ECO:0000259" key="9">
    <source>
        <dbReference type="Pfam" id="PF20638"/>
    </source>
</evidence>
<dbReference type="PANTHER" id="PTHR13040">
    <property type="entry name" value="AUTOPHAGY PROTEIN 5"/>
    <property type="match status" value="1"/>
</dbReference>
<dbReference type="GO" id="GO:0034045">
    <property type="term" value="C:phagophore assembly site membrane"/>
    <property type="evidence" value="ECO:0007669"/>
    <property type="project" value="UniProtKB-SubCell"/>
</dbReference>
<organism evidence="10 11">
    <name type="scientific">Wallemia mellicola (strain ATCC MYA-4683 / CBS 633.66)</name>
    <name type="common">Wallemia sebi (CBS 633.66)</name>
    <dbReference type="NCBI Taxonomy" id="671144"/>
    <lineage>
        <taxon>Eukaryota</taxon>
        <taxon>Fungi</taxon>
        <taxon>Dikarya</taxon>
        <taxon>Basidiomycota</taxon>
        <taxon>Wallemiomycotina</taxon>
        <taxon>Wallemiomycetes</taxon>
        <taxon>Wallemiales</taxon>
        <taxon>Wallemiaceae</taxon>
        <taxon>Wallemia</taxon>
    </lineage>
</organism>
<comment type="function">
    <text evidence="6">Involved in cytoplasm to vacuole transport (Cvt) and autophagic vesicle formation.</text>
</comment>
<dbReference type="Gene3D" id="3.10.20.90">
    <property type="entry name" value="Phosphatidylinositol 3-kinase Catalytic Subunit, Chain A, domain 1"/>
    <property type="match status" value="1"/>
</dbReference>
<dbReference type="EMBL" id="JH668223">
    <property type="protein sequence ID" value="EIM24267.1"/>
    <property type="molecule type" value="Genomic_DNA"/>
</dbReference>
<dbReference type="eggNOG" id="KOG2976">
    <property type="taxonomic scope" value="Eukaryota"/>
</dbReference>
<evidence type="ECO:0000256" key="1">
    <source>
        <dbReference type="ARBA" id="ARBA00004623"/>
    </source>
</evidence>
<dbReference type="GO" id="GO:0034727">
    <property type="term" value="P:piecemeal microautophagy of the nucleus"/>
    <property type="evidence" value="ECO:0007669"/>
    <property type="project" value="TreeGrafter"/>
</dbReference>
<evidence type="ECO:0000256" key="3">
    <source>
        <dbReference type="ARBA" id="ARBA00022499"/>
    </source>
</evidence>
<dbReference type="InterPro" id="IPR048939">
    <property type="entry name" value="ATG5_UblA"/>
</dbReference>
<evidence type="ECO:0000313" key="11">
    <source>
        <dbReference type="Proteomes" id="UP000005242"/>
    </source>
</evidence>
<keyword evidence="6" id="KW-0813">Transport</keyword>
<dbReference type="HOGENOM" id="CLU_937512_0_0_1"/>
<dbReference type="InterPro" id="IPR048318">
    <property type="entry name" value="ATG5_UblB"/>
</dbReference>
<dbReference type="Proteomes" id="UP000005242">
    <property type="component" value="Unassembled WGS sequence"/>
</dbReference>
<reference evidence="10 11" key="1">
    <citation type="journal article" date="2012" name="Fungal Genet. Biol.">
        <title>The genome of the xerotolerant mold Wallemia sebi reveals adaptations to osmotic stress and suggests cryptic sexual reproduction.</title>
        <authorList>
            <person name="Padamsee M."/>
            <person name="Kumar T.K.A."/>
            <person name="Riley R."/>
            <person name="Binder M."/>
            <person name="Boyd A."/>
            <person name="Calvo A.M."/>
            <person name="Furukawa K."/>
            <person name="Hesse C."/>
            <person name="Hohmann S."/>
            <person name="James T.Y."/>
            <person name="LaButti K."/>
            <person name="Lapidus A."/>
            <person name="Lindquist E."/>
            <person name="Lucas S."/>
            <person name="Miller K."/>
            <person name="Shantappa S."/>
            <person name="Grigoriev I.V."/>
            <person name="Hibbett D.S."/>
            <person name="McLaughlin D.J."/>
            <person name="Spatafora J.W."/>
            <person name="Aime M.C."/>
        </authorList>
    </citation>
    <scope>NUCLEOTIDE SEQUENCE [LARGE SCALE GENOMIC DNA]</scope>
    <source>
        <strain evidence="11">ATCC MYA-4683 / CBS 633.66</strain>
    </source>
</reference>
<gene>
    <name evidence="10" type="ORF">WALSEDRAFT_34917</name>
</gene>
<keyword evidence="6" id="KW-0472">Membrane</keyword>
<dbReference type="OrthoDB" id="272162at2759"/>
<keyword evidence="5 6" id="KW-0072">Autophagy</keyword>
<dbReference type="OMA" id="SIQKAVW"/>
<dbReference type="GO" id="GO:0006995">
    <property type="term" value="P:cellular response to nitrogen starvation"/>
    <property type="evidence" value="ECO:0007669"/>
    <property type="project" value="TreeGrafter"/>
</dbReference>
<evidence type="ECO:0000256" key="2">
    <source>
        <dbReference type="ARBA" id="ARBA00006910"/>
    </source>
</evidence>
<dbReference type="GO" id="GO:0034274">
    <property type="term" value="C:Atg12-Atg5-Atg16 complex"/>
    <property type="evidence" value="ECO:0007669"/>
    <property type="project" value="TreeGrafter"/>
</dbReference>
<comment type="similarity">
    <text evidence="2 6">Belongs to the ATG5 family.</text>
</comment>
<dbReference type="InterPro" id="IPR042526">
    <property type="entry name" value="Atg5_HR"/>
</dbReference>
<dbReference type="GO" id="GO:0000422">
    <property type="term" value="P:autophagy of mitochondrion"/>
    <property type="evidence" value="ECO:0007669"/>
    <property type="project" value="TreeGrafter"/>
</dbReference>
<accession>I4YJX5</accession>
<evidence type="ECO:0000313" key="10">
    <source>
        <dbReference type="EMBL" id="EIM24267.1"/>
    </source>
</evidence>